<proteinExistence type="predicted"/>
<keyword evidence="4" id="KW-1185">Reference proteome</keyword>
<feature type="compositionally biased region" description="Low complexity" evidence="1">
    <location>
        <begin position="655"/>
        <end position="677"/>
    </location>
</feature>
<dbReference type="Proteomes" id="UP001367316">
    <property type="component" value="Unassembled WGS sequence"/>
</dbReference>
<feature type="compositionally biased region" description="Polar residues" evidence="1">
    <location>
        <begin position="272"/>
        <end position="285"/>
    </location>
</feature>
<feature type="compositionally biased region" description="Low complexity" evidence="1">
    <location>
        <begin position="391"/>
        <end position="405"/>
    </location>
</feature>
<feature type="region of interest" description="Disordered" evidence="1">
    <location>
        <begin position="753"/>
        <end position="806"/>
    </location>
</feature>
<organism evidence="3 4">
    <name type="scientific">Phyllosticta paracitricarpa</name>
    <dbReference type="NCBI Taxonomy" id="2016321"/>
    <lineage>
        <taxon>Eukaryota</taxon>
        <taxon>Fungi</taxon>
        <taxon>Dikarya</taxon>
        <taxon>Ascomycota</taxon>
        <taxon>Pezizomycotina</taxon>
        <taxon>Dothideomycetes</taxon>
        <taxon>Dothideomycetes incertae sedis</taxon>
        <taxon>Botryosphaeriales</taxon>
        <taxon>Phyllostictaceae</taxon>
        <taxon>Phyllosticta</taxon>
    </lineage>
</organism>
<dbReference type="EMBL" id="JBBPBF010000016">
    <property type="protein sequence ID" value="KAK7610820.1"/>
    <property type="molecule type" value="Genomic_DNA"/>
</dbReference>
<gene>
    <name evidence="3" type="ORF">JOL62DRAFT_95503</name>
</gene>
<feature type="transmembrane region" description="Helical" evidence="2">
    <location>
        <begin position="146"/>
        <end position="168"/>
    </location>
</feature>
<name>A0ABR1N6L8_9PEZI</name>
<comment type="caution">
    <text evidence="3">The sequence shown here is derived from an EMBL/GenBank/DDBJ whole genome shotgun (WGS) entry which is preliminary data.</text>
</comment>
<feature type="compositionally biased region" description="Basic and acidic residues" evidence="1">
    <location>
        <begin position="509"/>
        <end position="522"/>
    </location>
</feature>
<evidence type="ECO:0000256" key="1">
    <source>
        <dbReference type="SAM" id="MobiDB-lite"/>
    </source>
</evidence>
<evidence type="ECO:0000313" key="4">
    <source>
        <dbReference type="Proteomes" id="UP001367316"/>
    </source>
</evidence>
<reference evidence="3 4" key="1">
    <citation type="submission" date="2024-04" db="EMBL/GenBank/DDBJ databases">
        <title>Phyllosticta paracitricarpa is synonymous to the EU quarantine fungus P. citricarpa based on phylogenomic analyses.</title>
        <authorList>
            <consortium name="Lawrence Berkeley National Laboratory"/>
            <person name="Van ingen-buijs V.A."/>
            <person name="Van westerhoven A.C."/>
            <person name="Haridas S."/>
            <person name="Skiadas P."/>
            <person name="Martin F."/>
            <person name="Groenewald J.Z."/>
            <person name="Crous P.W."/>
            <person name="Seidl M.F."/>
        </authorList>
    </citation>
    <scope>NUCLEOTIDE SEQUENCE [LARGE SCALE GENOMIC DNA]</scope>
    <source>
        <strain evidence="3 4">CBS 141358</strain>
    </source>
</reference>
<feature type="region of interest" description="Disordered" evidence="1">
    <location>
        <begin position="507"/>
        <end position="677"/>
    </location>
</feature>
<feature type="compositionally biased region" description="Polar residues" evidence="1">
    <location>
        <begin position="305"/>
        <end position="320"/>
    </location>
</feature>
<accession>A0ABR1N6L8</accession>
<keyword evidence="2" id="KW-1133">Transmembrane helix</keyword>
<feature type="region of interest" description="Disordered" evidence="1">
    <location>
        <begin position="851"/>
        <end position="873"/>
    </location>
</feature>
<feature type="region of interest" description="Disordered" evidence="1">
    <location>
        <begin position="247"/>
        <end position="320"/>
    </location>
</feature>
<feature type="transmembrane region" description="Helical" evidence="2">
    <location>
        <begin position="63"/>
        <end position="92"/>
    </location>
</feature>
<feature type="compositionally biased region" description="Low complexity" evidence="1">
    <location>
        <begin position="423"/>
        <end position="433"/>
    </location>
</feature>
<feature type="region of interest" description="Disordered" evidence="1">
    <location>
        <begin position="708"/>
        <end position="738"/>
    </location>
</feature>
<evidence type="ECO:0000313" key="3">
    <source>
        <dbReference type="EMBL" id="KAK7610820.1"/>
    </source>
</evidence>
<feature type="transmembrane region" description="Helical" evidence="2">
    <location>
        <begin position="98"/>
        <end position="119"/>
    </location>
</feature>
<feature type="compositionally biased region" description="Low complexity" evidence="1">
    <location>
        <begin position="782"/>
        <end position="803"/>
    </location>
</feature>
<sequence>MARPSEPLRPSSCTPPRRSCTPSIRLLLSASFSSTFLPAYLPTYMRSLGFRRLEGRPTERRRITLLAITICLHFLFWSSLLPFVTMLALFAAHSMDSTVLPSAILTIISTILSICYLILHSFISRRQHVWTEEYTHARRVSIICDVAYRVAASVPIFWFLTTIWNIIIAVRQPICLLTEPGTSSNQEFWRVGSACAAVRSSVAISLIALIASCTLFAIISKVRRPFEASLFGSCSFRRKSKISGLEDGTRVVTQEAPPSRHDSEKSFAHSIAASTPGPSFPSTPHTGDVDFRPGLGIYTPPTRTPPTSGLQRPTAKRSNSANSLFSVSTIIHYDAAGQNGHILPRYGNHCSPLADSAWRAMHPYPPGSPRSMSFHNLHSNGSRTNLVHPMAPSSSSSAIYESPSELPSSLRIRTPSGPPPQVRPSVRPVRPSPALLSLQHRAARQRPLGTRPRTSPAVSGGFYACSSTNASTTSLSSLGSRRCSSSPLSTMVRACEVEVDMLRGKLKNGKKDHESNWVREDSGISVSGSSTDGRCAASSASDGEGKKKSNHRAKRSISAPLPLRLRRSTRPEPPPRAASPPSPQVTPIPRRSSREQRSKARANLSLLPPWDPTSRDLDSAPLCRPETPTPSSRGARELRASLSRLSSKQPPPTPTLHTSSSSSLSSCPESSAAAESETSFLEAVLAAGHVTPLLTSAGFASQRSSIRAALSGRGSSRRSRKSKQQEKTPVPALPENLITPAVVKARSKSAEDLSRAFSGDAGDETQSSRGEAKERKSRARRATATANTDTNTNSRTPYSSSSSATHVNTLIKPDAQIETDLVATGPSERASASASLRSSLAEWMMRERQSHFSHASSAAPCQSREASGASGAPADDLSELALVEKGKEKEEVGVHIFCSGVREASVVGLGVDVGCEKEKEMVRRE</sequence>
<keyword evidence="2" id="KW-0472">Membrane</keyword>
<protein>
    <submittedName>
        <fullName evidence="3">Uncharacterized protein</fullName>
    </submittedName>
</protein>
<feature type="compositionally biased region" description="Basic and acidic residues" evidence="1">
    <location>
        <begin position="258"/>
        <end position="267"/>
    </location>
</feature>
<feature type="region of interest" description="Disordered" evidence="1">
    <location>
        <begin position="389"/>
        <end position="463"/>
    </location>
</feature>
<evidence type="ECO:0000256" key="2">
    <source>
        <dbReference type="SAM" id="Phobius"/>
    </source>
</evidence>
<keyword evidence="2" id="KW-0812">Transmembrane</keyword>
<feature type="compositionally biased region" description="Pro residues" evidence="1">
    <location>
        <begin position="571"/>
        <end position="586"/>
    </location>
</feature>